<dbReference type="Proteomes" id="UP000184608">
    <property type="component" value="Unassembled WGS sequence"/>
</dbReference>
<dbReference type="AlphaFoldDB" id="A0A1M6C1H6"/>
<feature type="coiled-coil region" evidence="1">
    <location>
        <begin position="448"/>
        <end position="513"/>
    </location>
</feature>
<evidence type="ECO:0000313" key="5">
    <source>
        <dbReference type="Proteomes" id="UP000184608"/>
    </source>
</evidence>
<reference evidence="4 5" key="1">
    <citation type="submission" date="2016-11" db="EMBL/GenBank/DDBJ databases">
        <authorList>
            <person name="Jaros S."/>
            <person name="Januszkiewicz K."/>
            <person name="Wedrychowicz H."/>
        </authorList>
    </citation>
    <scope>NUCLEOTIDE SEQUENCE [LARGE SCALE GENOMIC DNA]</scope>
    <source>
        <strain evidence="4 5">CECT 7868</strain>
    </source>
</reference>
<gene>
    <name evidence="4" type="ORF">VA7868_03915</name>
</gene>
<dbReference type="EMBL" id="FQXZ01000044">
    <property type="protein sequence ID" value="SHI54548.1"/>
    <property type="molecule type" value="Genomic_DNA"/>
</dbReference>
<evidence type="ECO:0008006" key="6">
    <source>
        <dbReference type="Google" id="ProtNLM"/>
    </source>
</evidence>
<name>A0A1M6C1H6_9VIBR</name>
<dbReference type="OrthoDB" id="5842654at2"/>
<feature type="compositionally biased region" description="Polar residues" evidence="2">
    <location>
        <begin position="762"/>
        <end position="775"/>
    </location>
</feature>
<accession>A0A1M6C1H6</accession>
<feature type="transmembrane region" description="Helical" evidence="3">
    <location>
        <begin position="514"/>
        <end position="533"/>
    </location>
</feature>
<sequence>MNHLFISVASAGGHRCIEQIKSRLGESSVLQQCGYHPFHMLRAEEYRNASFDNHLQTIRHSRYMICLLGQSDDESDAAALDAEIEAALDCDVDIIAFCAGDVCRQTALPEAIAEQCKKLPRSAKVETIASADSEVIARAITQVMELEVLGVLGGNDSDVPGTDFLSRDFLNIPGFSARLCGNFLPEISAQLERIYQTGAPDQSASLLAGEMAQRKRWACESLSYGHPDAAILNLQKVHEEFGSDFFVCFWLGRLYILYGTDERQFSQGERLSRRALSMLQPAETLLFSFCYTHLGRASTKLGHLVQAGECFDIASGAFHTDEIDEFRAALCLQQMTSAQESRWLDQAATCLSGLLHKKLTHFLSARPRLEAEYDGYFLQAEQRILQQWESFYSVAYDVTSQHYFWAAENFYGFRNKPVRIDKMQYILQCVMEIAQLNRQNYRILHQVAGQIQARYEHVQHDVRELQERRRKLDFEQEEITRLVEESNPLVTEREAILTEEKVLKAEAEKAEKKVFYSSCLILAALVLMTFVVIRVVDLDMRQQDTLLFVLSGLFFFSLGLPYIFSGNYRKMKGQLGKLAGRRCVIKDHLPGLWRDTEPEVMADMLRVRLTEIKDTPDSVTVACLDEICHDVQQYAAREYKRLSETEDDCHRQYEKLKALAAAWCENVDVFESRLISAWHGQYNHLLCRSEQVEVSEIPEPDDSDRQCRFFAKQSGHLVLHVRGSRMRAWFSEIQSATMMMDDLYPNDLDHASSGHLGRCDSGGSSQAQETQMHGG</sequence>
<protein>
    <recommendedName>
        <fullName evidence="6">DUF4062 domain-containing protein</fullName>
    </recommendedName>
</protein>
<keyword evidence="3" id="KW-1133">Transmembrane helix</keyword>
<organism evidence="4 5">
    <name type="scientific">Vibrio aerogenes CECT 7868</name>
    <dbReference type="NCBI Taxonomy" id="1216006"/>
    <lineage>
        <taxon>Bacteria</taxon>
        <taxon>Pseudomonadati</taxon>
        <taxon>Pseudomonadota</taxon>
        <taxon>Gammaproteobacteria</taxon>
        <taxon>Vibrionales</taxon>
        <taxon>Vibrionaceae</taxon>
        <taxon>Vibrio</taxon>
    </lineage>
</organism>
<dbReference type="RefSeq" id="WP_073605518.1">
    <property type="nucleotide sequence ID" value="NZ_FQXZ01000044.1"/>
</dbReference>
<feature type="transmembrane region" description="Helical" evidence="3">
    <location>
        <begin position="545"/>
        <end position="564"/>
    </location>
</feature>
<evidence type="ECO:0000256" key="2">
    <source>
        <dbReference type="SAM" id="MobiDB-lite"/>
    </source>
</evidence>
<keyword evidence="5" id="KW-1185">Reference proteome</keyword>
<evidence type="ECO:0000313" key="4">
    <source>
        <dbReference type="EMBL" id="SHI54548.1"/>
    </source>
</evidence>
<keyword evidence="3" id="KW-0812">Transmembrane</keyword>
<evidence type="ECO:0000256" key="3">
    <source>
        <dbReference type="SAM" id="Phobius"/>
    </source>
</evidence>
<keyword evidence="1" id="KW-0175">Coiled coil</keyword>
<proteinExistence type="predicted"/>
<keyword evidence="3" id="KW-0472">Membrane</keyword>
<feature type="region of interest" description="Disordered" evidence="2">
    <location>
        <begin position="754"/>
        <end position="775"/>
    </location>
</feature>
<evidence type="ECO:0000256" key="1">
    <source>
        <dbReference type="SAM" id="Coils"/>
    </source>
</evidence>